<accession>A0A8X6NCR8</accession>
<dbReference type="AlphaFoldDB" id="A0A8X6NCR8"/>
<keyword evidence="2" id="KW-1185">Reference proteome</keyword>
<dbReference type="Proteomes" id="UP000887013">
    <property type="component" value="Unassembled WGS sequence"/>
</dbReference>
<evidence type="ECO:0000313" key="1">
    <source>
        <dbReference type="EMBL" id="GFT06733.1"/>
    </source>
</evidence>
<name>A0A8X6NCR8_NEPPI</name>
<sequence length="127" mass="14712">MYHKHVDSGKTISTWANCHDQESRNKWDYLCLAYIITENICDLQYKRSLSNLILVHKKILAATLSKFVSSVRVQKQKHEENSCLFYIEFSVVLVLYDVGYENGVGPIERKISLASLQVSGIIVWRQF</sequence>
<comment type="caution">
    <text evidence="1">The sequence shown here is derived from an EMBL/GenBank/DDBJ whole genome shotgun (WGS) entry which is preliminary data.</text>
</comment>
<gene>
    <name evidence="1" type="ORF">NPIL_509941</name>
</gene>
<dbReference type="EMBL" id="BMAW01056636">
    <property type="protein sequence ID" value="GFT06733.1"/>
    <property type="molecule type" value="Genomic_DNA"/>
</dbReference>
<evidence type="ECO:0000313" key="2">
    <source>
        <dbReference type="Proteomes" id="UP000887013"/>
    </source>
</evidence>
<proteinExistence type="predicted"/>
<organism evidence="1 2">
    <name type="scientific">Nephila pilipes</name>
    <name type="common">Giant wood spider</name>
    <name type="synonym">Nephila maculata</name>
    <dbReference type="NCBI Taxonomy" id="299642"/>
    <lineage>
        <taxon>Eukaryota</taxon>
        <taxon>Metazoa</taxon>
        <taxon>Ecdysozoa</taxon>
        <taxon>Arthropoda</taxon>
        <taxon>Chelicerata</taxon>
        <taxon>Arachnida</taxon>
        <taxon>Araneae</taxon>
        <taxon>Araneomorphae</taxon>
        <taxon>Entelegynae</taxon>
        <taxon>Araneoidea</taxon>
        <taxon>Nephilidae</taxon>
        <taxon>Nephila</taxon>
    </lineage>
</organism>
<protein>
    <submittedName>
        <fullName evidence="1">Uncharacterized protein</fullName>
    </submittedName>
</protein>
<reference evidence="1" key="1">
    <citation type="submission" date="2020-08" db="EMBL/GenBank/DDBJ databases">
        <title>Multicomponent nature underlies the extraordinary mechanical properties of spider dragline silk.</title>
        <authorList>
            <person name="Kono N."/>
            <person name="Nakamura H."/>
            <person name="Mori M."/>
            <person name="Yoshida Y."/>
            <person name="Ohtoshi R."/>
            <person name="Malay A.D."/>
            <person name="Moran D.A.P."/>
            <person name="Tomita M."/>
            <person name="Numata K."/>
            <person name="Arakawa K."/>
        </authorList>
    </citation>
    <scope>NUCLEOTIDE SEQUENCE</scope>
</reference>